<sequence>MNNNLYSQYLVLLETFYGGCILGILYHTITIIIYALTKRVTLSDLCFCLVAGVFTVNLFFKTTYFDLRYYSVLSFVLGFTAYYFLISPFYKSLLLFITRKLGLIKTNTKKGIVKRKRKFVKKHQKSIGKIKSLLKRFLSIPLKIKMSYNKFKVYLKKEGIDNEKRGLRTFKSPRQHRSEKKKEKKIKKESR</sequence>
<dbReference type="NCBIfam" id="TIGR02893">
    <property type="entry name" value="spore_yabQ"/>
    <property type="match status" value="1"/>
</dbReference>
<evidence type="ECO:0000256" key="1">
    <source>
        <dbReference type="SAM" id="MobiDB-lite"/>
    </source>
</evidence>
<name>A0A3E3DX28_9FIRM</name>
<organism evidence="3 4">
    <name type="scientific">Anaerofustis stercorihominis</name>
    <dbReference type="NCBI Taxonomy" id="214853"/>
    <lineage>
        <taxon>Bacteria</taxon>
        <taxon>Bacillati</taxon>
        <taxon>Bacillota</taxon>
        <taxon>Clostridia</taxon>
        <taxon>Eubacteriales</taxon>
        <taxon>Eubacteriaceae</taxon>
        <taxon>Anaerofustis</taxon>
    </lineage>
</organism>
<keyword evidence="2" id="KW-1133">Transmembrane helix</keyword>
<dbReference type="InterPro" id="IPR019074">
    <property type="entry name" value="YabQ"/>
</dbReference>
<keyword evidence="2" id="KW-0812">Transmembrane</keyword>
<evidence type="ECO:0000313" key="4">
    <source>
        <dbReference type="Proteomes" id="UP000261212"/>
    </source>
</evidence>
<accession>A0A3E3DX28</accession>
<dbReference type="GeneID" id="98001255"/>
<comment type="caution">
    <text evidence="3">The sequence shown here is derived from an EMBL/GenBank/DDBJ whole genome shotgun (WGS) entry which is preliminary data.</text>
</comment>
<dbReference type="RefSeq" id="WP_007050993.1">
    <property type="nucleotide sequence ID" value="NZ_CABKNJ010000001.1"/>
</dbReference>
<dbReference type="Pfam" id="PF09578">
    <property type="entry name" value="Spore_YabQ"/>
    <property type="match status" value="1"/>
</dbReference>
<protein>
    <recommendedName>
        <fullName evidence="5">Spore cortex biosynthesis protein YabQ</fullName>
    </recommendedName>
</protein>
<feature type="transmembrane region" description="Helical" evidence="2">
    <location>
        <begin position="72"/>
        <end position="90"/>
    </location>
</feature>
<evidence type="ECO:0000313" key="3">
    <source>
        <dbReference type="EMBL" id="RGD73539.1"/>
    </source>
</evidence>
<keyword evidence="2" id="KW-0472">Membrane</keyword>
<feature type="region of interest" description="Disordered" evidence="1">
    <location>
        <begin position="165"/>
        <end position="191"/>
    </location>
</feature>
<feature type="compositionally biased region" description="Basic residues" evidence="1">
    <location>
        <begin position="167"/>
        <end position="191"/>
    </location>
</feature>
<feature type="transmembrane region" description="Helical" evidence="2">
    <location>
        <begin position="42"/>
        <end position="60"/>
    </location>
</feature>
<proteinExistence type="predicted"/>
<evidence type="ECO:0000256" key="2">
    <source>
        <dbReference type="SAM" id="Phobius"/>
    </source>
</evidence>
<reference evidence="3 4" key="1">
    <citation type="submission" date="2018-08" db="EMBL/GenBank/DDBJ databases">
        <title>A genome reference for cultivated species of the human gut microbiota.</title>
        <authorList>
            <person name="Zou Y."/>
            <person name="Xue W."/>
            <person name="Luo G."/>
        </authorList>
    </citation>
    <scope>NUCLEOTIDE SEQUENCE [LARGE SCALE GENOMIC DNA]</scope>
    <source>
        <strain evidence="3 4">AM25-6</strain>
    </source>
</reference>
<dbReference type="EMBL" id="QUSM01000005">
    <property type="protein sequence ID" value="RGD73539.1"/>
    <property type="molecule type" value="Genomic_DNA"/>
</dbReference>
<gene>
    <name evidence="3" type="ORF">DW687_09270</name>
</gene>
<dbReference type="Proteomes" id="UP000261212">
    <property type="component" value="Unassembled WGS sequence"/>
</dbReference>
<evidence type="ECO:0008006" key="5">
    <source>
        <dbReference type="Google" id="ProtNLM"/>
    </source>
</evidence>
<dbReference type="AlphaFoldDB" id="A0A3E3DX28"/>
<feature type="transmembrane region" description="Helical" evidence="2">
    <location>
        <begin position="15"/>
        <end position="35"/>
    </location>
</feature>